<dbReference type="InterPro" id="IPR039373">
    <property type="entry name" value="Peptidase_M28B"/>
</dbReference>
<feature type="domain" description="Peptidase M28" evidence="1">
    <location>
        <begin position="324"/>
        <end position="436"/>
    </location>
</feature>
<accession>A0A382ACA6</accession>
<dbReference type="SUPFAM" id="SSF53187">
    <property type="entry name" value="Zn-dependent exopeptidases"/>
    <property type="match status" value="1"/>
</dbReference>
<name>A0A382ACA6_9ZZZZ</name>
<proteinExistence type="predicted"/>
<protein>
    <recommendedName>
        <fullName evidence="1">Peptidase M28 domain-containing protein</fullName>
    </recommendedName>
</protein>
<dbReference type="InterPro" id="IPR007484">
    <property type="entry name" value="Peptidase_M28"/>
</dbReference>
<organism evidence="2">
    <name type="scientific">marine metagenome</name>
    <dbReference type="NCBI Taxonomy" id="408172"/>
    <lineage>
        <taxon>unclassified sequences</taxon>
        <taxon>metagenomes</taxon>
        <taxon>ecological metagenomes</taxon>
    </lineage>
</organism>
<feature type="non-terminal residue" evidence="2">
    <location>
        <position position="460"/>
    </location>
</feature>
<dbReference type="EMBL" id="UINC01024749">
    <property type="protein sequence ID" value="SVA99014.1"/>
    <property type="molecule type" value="Genomic_DNA"/>
</dbReference>
<dbReference type="SUPFAM" id="SSF52025">
    <property type="entry name" value="PA domain"/>
    <property type="match status" value="1"/>
</dbReference>
<dbReference type="PANTHER" id="PTHR10404">
    <property type="entry name" value="N-ACETYLATED-ALPHA-LINKED ACIDIC DIPEPTIDASE"/>
    <property type="match status" value="1"/>
</dbReference>
<reference evidence="2" key="1">
    <citation type="submission" date="2018-05" db="EMBL/GenBank/DDBJ databases">
        <authorList>
            <person name="Lanie J.A."/>
            <person name="Ng W.-L."/>
            <person name="Kazmierczak K.M."/>
            <person name="Andrzejewski T.M."/>
            <person name="Davidsen T.M."/>
            <person name="Wayne K.J."/>
            <person name="Tettelin H."/>
            <person name="Glass J.I."/>
            <person name="Rusch D."/>
            <person name="Podicherti R."/>
            <person name="Tsui H.-C.T."/>
            <person name="Winkler M.E."/>
        </authorList>
    </citation>
    <scope>NUCLEOTIDE SEQUENCE</scope>
</reference>
<gene>
    <name evidence="2" type="ORF">METZ01_LOCUS151868</name>
</gene>
<evidence type="ECO:0000313" key="2">
    <source>
        <dbReference type="EMBL" id="SVA99014.1"/>
    </source>
</evidence>
<dbReference type="InterPro" id="IPR018247">
    <property type="entry name" value="EF_Hand_1_Ca_BS"/>
</dbReference>
<dbReference type="Pfam" id="PF04389">
    <property type="entry name" value="Peptidase_M28"/>
    <property type="match status" value="1"/>
</dbReference>
<dbReference type="PANTHER" id="PTHR10404:SF46">
    <property type="entry name" value="VACUOLAR PROTEIN SORTING-ASSOCIATED PROTEIN 70"/>
    <property type="match status" value="1"/>
</dbReference>
<dbReference type="Gene3D" id="3.40.630.10">
    <property type="entry name" value="Zn peptidases"/>
    <property type="match status" value="1"/>
</dbReference>
<dbReference type="InterPro" id="IPR046450">
    <property type="entry name" value="PA_dom_sf"/>
</dbReference>
<sequence length="460" mass="49695">MTTRNPLAGFGGDDQEEEMRKRIALHALVAGSLLMCACDLSDDAPYNDSITAEELSADLHYLAGDEMRGRLVGTPDIERAAEFIASRFESLELEPGGEDGSFYEPFDLAWFSLAGESQLIVTGEGFTGRSRGIGQEFYPLNFSATAMAEGELTFVGFGIVEPAFSYDDYSGGDVSGKIVMVLEREPGVDDPESGFDGVVTANASTGWRKVLAAQERGATGVLFVRDIQNRPAISDFAQAARDYWPSLPRRIERFTLGLWMDRIRIPVVQISAGLAERLVAGTGRTLRELAAASENDTGLGPIDLPGPVVSMQTSVERHTTPARNVVGLIEGADPVLRNEVVIITAHHDHNGAEGANVFNGADDDGSGIVGLLEIAEAYAEATRDGQRPRRTVIFAAWDAEERGLLGAWYHTERPRFALGDIAAVLNMDMIGRNEEVPEDGGNRFRGLEVQTAESNANAIN</sequence>
<dbReference type="Gene3D" id="3.50.30.30">
    <property type="match status" value="1"/>
</dbReference>
<evidence type="ECO:0000259" key="1">
    <source>
        <dbReference type="Pfam" id="PF04389"/>
    </source>
</evidence>
<dbReference type="AlphaFoldDB" id="A0A382ACA6"/>
<dbReference type="PROSITE" id="PS00018">
    <property type="entry name" value="EF_HAND_1"/>
    <property type="match status" value="1"/>
</dbReference>